<gene>
    <name evidence="1" type="ORF">B1A_01310</name>
</gene>
<reference evidence="1" key="2">
    <citation type="journal article" date="2014" name="ISME J.">
        <title>Microbial stratification in low pH oxic and suboxic macroscopic growths along an acid mine drainage.</title>
        <authorList>
            <person name="Mendez-Garcia C."/>
            <person name="Mesa V."/>
            <person name="Sprenger R.R."/>
            <person name="Richter M."/>
            <person name="Diez M.S."/>
            <person name="Solano J."/>
            <person name="Bargiela R."/>
            <person name="Golyshina O.V."/>
            <person name="Manteca A."/>
            <person name="Ramos J.L."/>
            <person name="Gallego J.R."/>
            <person name="Llorente I."/>
            <person name="Martins Dos Santos V.A."/>
            <person name="Jensen O.N."/>
            <person name="Pelaez A.I."/>
            <person name="Sanchez J."/>
            <person name="Ferrer M."/>
        </authorList>
    </citation>
    <scope>NUCLEOTIDE SEQUENCE</scope>
</reference>
<comment type="caution">
    <text evidence="1">The sequence shown here is derived from an EMBL/GenBank/DDBJ whole genome shotgun (WGS) entry which is preliminary data.</text>
</comment>
<protein>
    <submittedName>
        <fullName evidence="1">Extracellular solute-binding protein</fullName>
    </submittedName>
</protein>
<name>T1C3H4_9ZZZZ</name>
<dbReference type="Gene3D" id="3.40.190.10">
    <property type="entry name" value="Periplasmic binding protein-like II"/>
    <property type="match status" value="1"/>
</dbReference>
<dbReference type="AlphaFoldDB" id="T1C3H4"/>
<dbReference type="SUPFAM" id="SSF53850">
    <property type="entry name" value="Periplasmic binding protein-like II"/>
    <property type="match status" value="1"/>
</dbReference>
<evidence type="ECO:0000313" key="1">
    <source>
        <dbReference type="EMBL" id="EQD80036.1"/>
    </source>
</evidence>
<accession>T1C3H4</accession>
<sequence length="143" mass="15373">MGSNLGVFIPPYSNTPIHGVVEFAGDGFAMTKYSQHKPQAIAFLKFLMTPQAQQIEANAGLIPDLQGYTPSNPIDQAMLNFAAKAGYTKYPMLDNVTQPEVVTAASKELDAAFGGATSVQAALQNMQQTLMQLPSSRRGSTYQ</sequence>
<organism evidence="1">
    <name type="scientific">mine drainage metagenome</name>
    <dbReference type="NCBI Taxonomy" id="410659"/>
    <lineage>
        <taxon>unclassified sequences</taxon>
        <taxon>metagenomes</taxon>
        <taxon>ecological metagenomes</taxon>
    </lineage>
</organism>
<dbReference type="EMBL" id="AUZX01001000">
    <property type="protein sequence ID" value="EQD80036.1"/>
    <property type="molecule type" value="Genomic_DNA"/>
</dbReference>
<proteinExistence type="predicted"/>
<reference evidence="1" key="1">
    <citation type="submission" date="2013-08" db="EMBL/GenBank/DDBJ databases">
        <authorList>
            <person name="Mendez C."/>
            <person name="Richter M."/>
            <person name="Ferrer M."/>
            <person name="Sanchez J."/>
        </authorList>
    </citation>
    <scope>NUCLEOTIDE SEQUENCE</scope>
</reference>